<organism evidence="2 3">
    <name type="scientific">Cinchona calisaya</name>
    <dbReference type="NCBI Taxonomy" id="153742"/>
    <lineage>
        <taxon>Eukaryota</taxon>
        <taxon>Viridiplantae</taxon>
        <taxon>Streptophyta</taxon>
        <taxon>Embryophyta</taxon>
        <taxon>Tracheophyta</taxon>
        <taxon>Spermatophyta</taxon>
        <taxon>Magnoliopsida</taxon>
        <taxon>eudicotyledons</taxon>
        <taxon>Gunneridae</taxon>
        <taxon>Pentapetalae</taxon>
        <taxon>asterids</taxon>
        <taxon>lamiids</taxon>
        <taxon>Gentianales</taxon>
        <taxon>Rubiaceae</taxon>
        <taxon>Cinchonoideae</taxon>
        <taxon>Cinchoneae</taxon>
        <taxon>Cinchona</taxon>
    </lineage>
</organism>
<comment type="caution">
    <text evidence="2">The sequence shown here is derived from an EMBL/GenBank/DDBJ whole genome shotgun (WGS) entry which is preliminary data.</text>
</comment>
<name>A0ABD2ZLR1_9GENT</name>
<feature type="region of interest" description="Disordered" evidence="1">
    <location>
        <begin position="77"/>
        <end position="106"/>
    </location>
</feature>
<feature type="compositionally biased region" description="Basic residues" evidence="1">
    <location>
        <begin position="97"/>
        <end position="106"/>
    </location>
</feature>
<dbReference type="InterPro" id="IPR039609">
    <property type="entry name" value="VQ_15/22"/>
</dbReference>
<protein>
    <submittedName>
        <fullName evidence="2">Uncharacterized protein</fullName>
    </submittedName>
</protein>
<dbReference type="PANTHER" id="PTHR33179:SF29">
    <property type="entry name" value="OS06G0666400 PROTEIN"/>
    <property type="match status" value="1"/>
</dbReference>
<reference evidence="2 3" key="1">
    <citation type="submission" date="2024-11" db="EMBL/GenBank/DDBJ databases">
        <title>A near-complete genome assembly of Cinchona calisaya.</title>
        <authorList>
            <person name="Lian D.C."/>
            <person name="Zhao X.W."/>
            <person name="Wei L."/>
        </authorList>
    </citation>
    <scope>NUCLEOTIDE SEQUENCE [LARGE SCALE GENOMIC DNA]</scope>
    <source>
        <tissue evidence="2">Nenye</tissue>
    </source>
</reference>
<evidence type="ECO:0000256" key="1">
    <source>
        <dbReference type="SAM" id="MobiDB-lite"/>
    </source>
</evidence>
<keyword evidence="3" id="KW-1185">Reference proteome</keyword>
<evidence type="ECO:0000313" key="2">
    <source>
        <dbReference type="EMBL" id="KAL3520377.1"/>
    </source>
</evidence>
<feature type="compositionally biased region" description="Polar residues" evidence="1">
    <location>
        <begin position="77"/>
        <end position="90"/>
    </location>
</feature>
<dbReference type="AlphaFoldDB" id="A0ABD2ZLR1"/>
<proteinExistence type="predicted"/>
<dbReference type="Proteomes" id="UP001630127">
    <property type="component" value="Unassembled WGS sequence"/>
</dbReference>
<dbReference type="PANTHER" id="PTHR33179">
    <property type="entry name" value="VQ MOTIF-CONTAINING PROTEIN"/>
    <property type="match status" value="1"/>
</dbReference>
<evidence type="ECO:0000313" key="3">
    <source>
        <dbReference type="Proteomes" id="UP001630127"/>
    </source>
</evidence>
<accession>A0ABD2ZLR1</accession>
<sequence>MSEAQVPNSIEWLKNYYQEQTIGDREVLFGGISDSISYGTSFCDDLFPDFDTILTSDDNILSHDSTRTINAIPVFTPENSSAGNSNNLSPKATVAKQVRRRTRASRRTPTTLLNASIKNFRTLVQQYTGCHRATSDFKSGKGPITLSFGSSSSNEQNNFPAPSFLTAFGRGTYNYTDDQQAQFQEKQQYYKQQHIDQVYQTIKSSFSSSENTKDNTFRLVSAKRKHNYVVGFMGLDNIRWEWIFNSKLSMVAWFCPEVSFVRNHTNIVWKDKQEGADEDFISDDYDDEMEEHNSTDKDENKALPLPRRRGITRNLSLTKKRDAKEVLAIEVNDNVRRIVGKDSQHFITESGCVLRKLAKLNVQKWSKFSDKDREDLYKTVTDNFEYDKGPLSKAIVNKQMNFQYRNHRYRLHKLFLRYSTREEATEHYLKLFHTMIG</sequence>
<dbReference type="EMBL" id="JBJUIK010000008">
    <property type="protein sequence ID" value="KAL3520377.1"/>
    <property type="molecule type" value="Genomic_DNA"/>
</dbReference>
<gene>
    <name evidence="2" type="ORF">ACH5RR_018526</name>
</gene>